<dbReference type="InterPro" id="IPR004839">
    <property type="entry name" value="Aminotransferase_I/II_large"/>
</dbReference>
<keyword evidence="3 6" id="KW-0808">Transferase</keyword>
<dbReference type="Proteomes" id="UP000249526">
    <property type="component" value="Unassembled WGS sequence"/>
</dbReference>
<dbReference type="InterPro" id="IPR015424">
    <property type="entry name" value="PyrdxlP-dep_Trfase"/>
</dbReference>
<keyword evidence="4" id="KW-0663">Pyridoxal phosphate</keyword>
<keyword evidence="7" id="KW-1185">Reference proteome</keyword>
<evidence type="ECO:0000259" key="5">
    <source>
        <dbReference type="Pfam" id="PF00155"/>
    </source>
</evidence>
<dbReference type="GO" id="GO:0016212">
    <property type="term" value="F:kynurenine-oxoglutarate transaminase activity"/>
    <property type="evidence" value="ECO:0007669"/>
    <property type="project" value="TreeGrafter"/>
</dbReference>
<dbReference type="RefSeq" id="XP_025516494.1">
    <property type="nucleotide sequence ID" value="XM_025662245.1"/>
</dbReference>
<reference evidence="6 7" key="1">
    <citation type="submission" date="2018-02" db="EMBL/GenBank/DDBJ databases">
        <title>The genomes of Aspergillus section Nigri reveals drivers in fungal speciation.</title>
        <authorList>
            <consortium name="DOE Joint Genome Institute"/>
            <person name="Vesth T.C."/>
            <person name="Nybo J."/>
            <person name="Theobald S."/>
            <person name="Brandl J."/>
            <person name="Frisvad J.C."/>
            <person name="Nielsen K.F."/>
            <person name="Lyhne E.K."/>
            <person name="Kogle M.E."/>
            <person name="Kuo A."/>
            <person name="Riley R."/>
            <person name="Clum A."/>
            <person name="Nolan M."/>
            <person name="Lipzen A."/>
            <person name="Salamov A."/>
            <person name="Henrissat B."/>
            <person name="Wiebenga A."/>
            <person name="De vries R.P."/>
            <person name="Grigoriev I.V."/>
            <person name="Mortensen U.H."/>
            <person name="Andersen M.R."/>
            <person name="Baker S.E."/>
        </authorList>
    </citation>
    <scope>NUCLEOTIDE SEQUENCE [LARGE SCALE GENOMIC DNA]</scope>
    <source>
        <strain evidence="6 7">CBS 112811</strain>
    </source>
</reference>
<dbReference type="PANTHER" id="PTHR43807">
    <property type="entry name" value="FI04487P"/>
    <property type="match status" value="1"/>
</dbReference>
<evidence type="ECO:0000256" key="1">
    <source>
        <dbReference type="ARBA" id="ARBA00001933"/>
    </source>
</evidence>
<proteinExistence type="predicted"/>
<organism evidence="6 7">
    <name type="scientific">Aspergillus piperis CBS 112811</name>
    <dbReference type="NCBI Taxonomy" id="1448313"/>
    <lineage>
        <taxon>Eukaryota</taxon>
        <taxon>Fungi</taxon>
        <taxon>Dikarya</taxon>
        <taxon>Ascomycota</taxon>
        <taxon>Pezizomycotina</taxon>
        <taxon>Eurotiomycetes</taxon>
        <taxon>Eurotiomycetidae</taxon>
        <taxon>Eurotiales</taxon>
        <taxon>Aspergillaceae</taxon>
        <taxon>Aspergillus</taxon>
        <taxon>Aspergillus subgen. Circumdati</taxon>
    </lineage>
</organism>
<dbReference type="CDD" id="cd00609">
    <property type="entry name" value="AAT_like"/>
    <property type="match status" value="1"/>
</dbReference>
<dbReference type="Gene3D" id="3.90.1150.10">
    <property type="entry name" value="Aspartate Aminotransferase, domain 1"/>
    <property type="match status" value="2"/>
</dbReference>
<keyword evidence="2" id="KW-0032">Aminotransferase</keyword>
<dbReference type="AlphaFoldDB" id="A0A8G1R4X9"/>
<dbReference type="InterPro" id="IPR015421">
    <property type="entry name" value="PyrdxlP-dep_Trfase_major"/>
</dbReference>
<feature type="domain" description="Aminotransferase class I/classII large" evidence="5">
    <location>
        <begin position="102"/>
        <end position="207"/>
    </location>
</feature>
<sequence>METDNAGDDFSAAKQNDCPAIDFRPAKRWGASKQDVWSVINEGAEASRIKPCVNISGWNPPEFIREAAKQALDRFECNKNGSTKGRSRLREAISKGMLSVWMAFLIPGDEVILFEPYFDQYLDGIYMAGGVIRCVPLRSPAKADIAICSSSEWTINFVELEQSITSRTKMIVINTPHNHTGKMFSREELRHISDMSVRHNLILLSDEQRTISVGSVGKHFLCTGWREAAAAAYEQSLCNGFWSQTRTLVREKMIRLCQVFQELDLPYTIPEGSYFVLANLLKVQIPRVYRTPPHIRDRRRDSLLARFLIMGLGVTAIPANEFCSPEHPCLGENYLRFAVCQGDDILDLAKARLRRLQLYLTG</sequence>
<evidence type="ECO:0000313" key="7">
    <source>
        <dbReference type="Proteomes" id="UP000249526"/>
    </source>
</evidence>
<dbReference type="GO" id="GO:0030170">
    <property type="term" value="F:pyridoxal phosphate binding"/>
    <property type="evidence" value="ECO:0007669"/>
    <property type="project" value="InterPro"/>
</dbReference>
<accession>A0A8G1R4X9</accession>
<dbReference type="InterPro" id="IPR051326">
    <property type="entry name" value="Kynurenine-oxoglutarate_AT"/>
</dbReference>
<protein>
    <submittedName>
        <fullName evidence="6">PLP-dependent transferase</fullName>
    </submittedName>
</protein>
<dbReference type="InterPro" id="IPR015422">
    <property type="entry name" value="PyrdxlP-dep_Trfase_small"/>
</dbReference>
<dbReference type="GeneID" id="37165647"/>
<dbReference type="PANTHER" id="PTHR43807:SF20">
    <property type="entry name" value="FI04487P"/>
    <property type="match status" value="1"/>
</dbReference>
<dbReference type="Pfam" id="PF00155">
    <property type="entry name" value="Aminotran_1_2"/>
    <property type="match status" value="1"/>
</dbReference>
<dbReference type="GO" id="GO:0005739">
    <property type="term" value="C:mitochondrion"/>
    <property type="evidence" value="ECO:0007669"/>
    <property type="project" value="TreeGrafter"/>
</dbReference>
<evidence type="ECO:0000256" key="2">
    <source>
        <dbReference type="ARBA" id="ARBA00022576"/>
    </source>
</evidence>
<comment type="cofactor">
    <cofactor evidence="1">
        <name>pyridoxal 5'-phosphate</name>
        <dbReference type="ChEBI" id="CHEBI:597326"/>
    </cofactor>
</comment>
<dbReference type="SUPFAM" id="SSF53383">
    <property type="entry name" value="PLP-dependent transferases"/>
    <property type="match status" value="1"/>
</dbReference>
<evidence type="ECO:0000256" key="3">
    <source>
        <dbReference type="ARBA" id="ARBA00022679"/>
    </source>
</evidence>
<evidence type="ECO:0000256" key="4">
    <source>
        <dbReference type="ARBA" id="ARBA00022898"/>
    </source>
</evidence>
<evidence type="ECO:0000313" key="6">
    <source>
        <dbReference type="EMBL" id="RAH58572.1"/>
    </source>
</evidence>
<name>A0A8G1R4X9_9EURO</name>
<dbReference type="EMBL" id="KZ825060">
    <property type="protein sequence ID" value="RAH58572.1"/>
    <property type="molecule type" value="Genomic_DNA"/>
</dbReference>
<dbReference type="Gene3D" id="3.40.640.10">
    <property type="entry name" value="Type I PLP-dependent aspartate aminotransferase-like (Major domain)"/>
    <property type="match status" value="3"/>
</dbReference>
<gene>
    <name evidence="6" type="ORF">BO85DRAFT_468223</name>
</gene>